<accession>A0A0A2F5U3</accession>
<protein>
    <submittedName>
        <fullName evidence="1">Uncharacterized protein</fullName>
    </submittedName>
</protein>
<reference evidence="1 2" key="1">
    <citation type="submission" date="2014-08" db="EMBL/GenBank/DDBJ databases">
        <title>Porphyromonas gulae strain:COT-052_OH3439 Genome sequencing.</title>
        <authorList>
            <person name="Wallis C."/>
            <person name="Deusch O."/>
            <person name="O'Flynn C."/>
            <person name="Davis I."/>
            <person name="Jospin G."/>
            <person name="Darling A.E."/>
            <person name="Coil D.A."/>
            <person name="Alexiev A."/>
            <person name="Horsfall A."/>
            <person name="Kirkwood N."/>
            <person name="Harris S."/>
            <person name="Eisen J.A."/>
        </authorList>
    </citation>
    <scope>NUCLEOTIDE SEQUENCE [LARGE SCALE GENOMIC DNA]</scope>
    <source>
        <strain evidence="2">COT-052 OH3439</strain>
    </source>
</reference>
<organism evidence="1 2">
    <name type="scientific">Porphyromonas gulae</name>
    <dbReference type="NCBI Taxonomy" id="111105"/>
    <lineage>
        <taxon>Bacteria</taxon>
        <taxon>Pseudomonadati</taxon>
        <taxon>Bacteroidota</taxon>
        <taxon>Bacteroidia</taxon>
        <taxon>Bacteroidales</taxon>
        <taxon>Porphyromonadaceae</taxon>
        <taxon>Porphyromonas</taxon>
    </lineage>
</organism>
<dbReference type="AlphaFoldDB" id="A0A0A2F5U3"/>
<keyword evidence="2" id="KW-1185">Reference proteome</keyword>
<name>A0A0A2F5U3_9PORP</name>
<dbReference type="Proteomes" id="UP000030146">
    <property type="component" value="Unassembled WGS sequence"/>
</dbReference>
<comment type="caution">
    <text evidence="1">The sequence shown here is derived from an EMBL/GenBank/DDBJ whole genome shotgun (WGS) entry which is preliminary data.</text>
</comment>
<dbReference type="EMBL" id="JRAK01000129">
    <property type="protein sequence ID" value="KGN85420.1"/>
    <property type="molecule type" value="Genomic_DNA"/>
</dbReference>
<evidence type="ECO:0000313" key="2">
    <source>
        <dbReference type="Proteomes" id="UP000030146"/>
    </source>
</evidence>
<proteinExistence type="predicted"/>
<sequence>MGVSSSSFAAELILSVFGKGQTFGIWTQQANRNFIKFPLEKYSFPRQINACADRREIRNDCRLFLASCTMQDAIVS</sequence>
<evidence type="ECO:0000313" key="1">
    <source>
        <dbReference type="EMBL" id="KGN85420.1"/>
    </source>
</evidence>
<gene>
    <name evidence="1" type="ORF">HR15_10010</name>
</gene>